<evidence type="ECO:0000256" key="1">
    <source>
        <dbReference type="SAM" id="Phobius"/>
    </source>
</evidence>
<name>A0A7X6MGZ7_9ACTN</name>
<protein>
    <submittedName>
        <fullName evidence="2">Uncharacterized protein</fullName>
    </submittedName>
</protein>
<dbReference type="AlphaFoldDB" id="A0A7X6MGZ7"/>
<dbReference type="Proteomes" id="UP000553209">
    <property type="component" value="Unassembled WGS sequence"/>
</dbReference>
<keyword evidence="3" id="KW-1185">Reference proteome</keyword>
<comment type="caution">
    <text evidence="2">The sequence shown here is derived from an EMBL/GenBank/DDBJ whole genome shotgun (WGS) entry which is preliminary data.</text>
</comment>
<keyword evidence="1" id="KW-0472">Membrane</keyword>
<feature type="transmembrane region" description="Helical" evidence="1">
    <location>
        <begin position="32"/>
        <end position="50"/>
    </location>
</feature>
<dbReference type="EMBL" id="JAAXPG010000037">
    <property type="protein sequence ID" value="NKZ01447.1"/>
    <property type="molecule type" value="Genomic_DNA"/>
</dbReference>
<keyword evidence="1" id="KW-0812">Transmembrane</keyword>
<reference evidence="2 3" key="1">
    <citation type="submission" date="2020-04" db="EMBL/GenBank/DDBJ databases">
        <title>MicrobeNet Type strains.</title>
        <authorList>
            <person name="Nicholson A.C."/>
        </authorList>
    </citation>
    <scope>NUCLEOTIDE SEQUENCE [LARGE SCALE GENOMIC DNA]</scope>
    <source>
        <strain evidence="2 3">ATCC 23612</strain>
    </source>
</reference>
<organism evidence="2 3">
    <name type="scientific">Nocardiopsis alborubida</name>
    <dbReference type="NCBI Taxonomy" id="146802"/>
    <lineage>
        <taxon>Bacteria</taxon>
        <taxon>Bacillati</taxon>
        <taxon>Actinomycetota</taxon>
        <taxon>Actinomycetes</taxon>
        <taxon>Streptosporangiales</taxon>
        <taxon>Nocardiopsidaceae</taxon>
        <taxon>Nocardiopsis</taxon>
    </lineage>
</organism>
<evidence type="ECO:0000313" key="2">
    <source>
        <dbReference type="EMBL" id="NKZ01447.1"/>
    </source>
</evidence>
<evidence type="ECO:0000313" key="3">
    <source>
        <dbReference type="Proteomes" id="UP000553209"/>
    </source>
</evidence>
<sequence length="67" mass="7093">MRQALRRTFTALVLGRRRHGSAADRGSTTTEYVLMLVVAIGIATAVGGILTPRIIESAQSVDLGVTP</sequence>
<dbReference type="RefSeq" id="WP_061083072.1">
    <property type="nucleotide sequence ID" value="NZ_JAAXPG010000037.1"/>
</dbReference>
<proteinExistence type="predicted"/>
<keyword evidence="1" id="KW-1133">Transmembrane helix</keyword>
<gene>
    <name evidence="2" type="ORF">HGB44_27790</name>
</gene>
<accession>A0A7X6MGZ7</accession>